<organism evidence="1 2">
    <name type="scientific">Klebsiella pneumoniae subsp. ozaenae</name>
    <dbReference type="NCBI Taxonomy" id="574"/>
    <lineage>
        <taxon>Bacteria</taxon>
        <taxon>Pseudomonadati</taxon>
        <taxon>Pseudomonadota</taxon>
        <taxon>Gammaproteobacteria</taxon>
        <taxon>Enterobacterales</taxon>
        <taxon>Enterobacteriaceae</taxon>
        <taxon>Klebsiella/Raoultella group</taxon>
        <taxon>Klebsiella</taxon>
        <taxon>Klebsiella pneumoniae complex</taxon>
    </lineage>
</organism>
<sequence>MYGTREALCTELARMFTHDEPLALLVWTEEGFTPRAGNCTRQMKRLRLCWKRSATATWSVSPGRRHGCVGVRSADPPP</sequence>
<dbReference type="EMBL" id="UGLW01000004">
    <property type="protein sequence ID" value="STZ75017.1"/>
    <property type="molecule type" value="Genomic_DNA"/>
</dbReference>
<dbReference type="AlphaFoldDB" id="A0A378UCH0"/>
<dbReference type="Proteomes" id="UP000254487">
    <property type="component" value="Unassembled WGS sequence"/>
</dbReference>
<gene>
    <name evidence="1" type="ORF">NCTC10313_07203</name>
</gene>
<protein>
    <submittedName>
        <fullName evidence="1">Uncharacterized protein</fullName>
    </submittedName>
</protein>
<reference evidence="1 2" key="1">
    <citation type="submission" date="2018-06" db="EMBL/GenBank/DDBJ databases">
        <authorList>
            <consortium name="Pathogen Informatics"/>
            <person name="Doyle S."/>
        </authorList>
    </citation>
    <scope>NUCLEOTIDE SEQUENCE [LARGE SCALE GENOMIC DNA]</scope>
    <source>
        <strain evidence="1 2">NCTC10313</strain>
    </source>
</reference>
<evidence type="ECO:0000313" key="2">
    <source>
        <dbReference type="Proteomes" id="UP000254487"/>
    </source>
</evidence>
<accession>A0A378UCH0</accession>
<name>A0A378UCH0_KLEPO</name>
<proteinExistence type="predicted"/>
<evidence type="ECO:0000313" key="1">
    <source>
        <dbReference type="EMBL" id="STZ75017.1"/>
    </source>
</evidence>